<proteinExistence type="predicted"/>
<accession>A0A498CKC6</accession>
<evidence type="ECO:0000313" key="2">
    <source>
        <dbReference type="EMBL" id="RLL09130.1"/>
    </source>
</evidence>
<evidence type="ECO:0000256" key="1">
    <source>
        <dbReference type="SAM" id="Phobius"/>
    </source>
</evidence>
<reference evidence="2 3" key="1">
    <citation type="submission" date="2018-10" db="EMBL/GenBank/DDBJ databases">
        <title>Anaerotruncus faecis sp. nov., isolated from human feces.</title>
        <authorList>
            <person name="Wang Y.-J."/>
        </authorList>
    </citation>
    <scope>NUCLEOTIDE SEQUENCE [LARGE SCALE GENOMIC DNA]</scope>
    <source>
        <strain evidence="2 3">22A2-44</strain>
    </source>
</reference>
<comment type="caution">
    <text evidence="2">The sequence shown here is derived from an EMBL/GenBank/DDBJ whole genome shotgun (WGS) entry which is preliminary data.</text>
</comment>
<keyword evidence="1" id="KW-1133">Transmembrane helix</keyword>
<evidence type="ECO:0008006" key="4">
    <source>
        <dbReference type="Google" id="ProtNLM"/>
    </source>
</evidence>
<evidence type="ECO:0000313" key="3">
    <source>
        <dbReference type="Proteomes" id="UP000276301"/>
    </source>
</evidence>
<keyword evidence="1" id="KW-0472">Membrane</keyword>
<feature type="transmembrane region" description="Helical" evidence="1">
    <location>
        <begin position="49"/>
        <end position="68"/>
    </location>
</feature>
<dbReference type="EMBL" id="RCHT01000022">
    <property type="protein sequence ID" value="RLL09130.1"/>
    <property type="molecule type" value="Genomic_DNA"/>
</dbReference>
<organism evidence="2 3">
    <name type="scientific">Anaerotruncus massiliensis</name>
    <name type="common">ex Liu et al. 2021</name>
    <dbReference type="NCBI Taxonomy" id="2321404"/>
    <lineage>
        <taxon>Bacteria</taxon>
        <taxon>Bacillati</taxon>
        <taxon>Bacillota</taxon>
        <taxon>Clostridia</taxon>
        <taxon>Eubacteriales</taxon>
        <taxon>Oscillospiraceae</taxon>
        <taxon>Anaerotruncus</taxon>
    </lineage>
</organism>
<dbReference type="RefSeq" id="WP_121587263.1">
    <property type="nucleotide sequence ID" value="NZ_RCHT01000022.1"/>
</dbReference>
<gene>
    <name evidence="2" type="ORF">D4A47_10680</name>
</gene>
<keyword evidence="3" id="KW-1185">Reference proteome</keyword>
<keyword evidence="1" id="KW-0812">Transmembrane</keyword>
<dbReference type="AlphaFoldDB" id="A0A498CKC6"/>
<dbReference type="Proteomes" id="UP000276301">
    <property type="component" value="Unassembled WGS sequence"/>
</dbReference>
<sequence length="168" mass="18635">MQTRYAGNGSVAYDLDRFQPKPRMRVKRPTLVVANPGVKARARRRTATVLGIVAAAAVVVGIVVTMLYSRAVLTELSQQIAHQTSLLEKEQSEYTRLTAELDAKISLRNVEDYATQTLGMLPVDKSQVTYVDLSEGEKIELTSESPKQSLFDKVELAIINVKERLGED</sequence>
<protein>
    <recommendedName>
        <fullName evidence="4">Cell division protein FtsL</fullName>
    </recommendedName>
</protein>
<name>A0A498CKC6_9FIRM</name>